<accession>A0A660LHN2</accession>
<dbReference type="CDD" id="cd00093">
    <property type="entry name" value="HTH_XRE"/>
    <property type="match status" value="1"/>
</dbReference>
<feature type="domain" description="HTH cro/C1-type" evidence="1">
    <location>
        <begin position="6"/>
        <end position="60"/>
    </location>
</feature>
<gene>
    <name evidence="2" type="ORF">C8N24_2156</name>
</gene>
<dbReference type="EMBL" id="RBIL01000001">
    <property type="protein sequence ID" value="RKQ92311.1"/>
    <property type="molecule type" value="Genomic_DNA"/>
</dbReference>
<evidence type="ECO:0000313" key="2">
    <source>
        <dbReference type="EMBL" id="RKQ92311.1"/>
    </source>
</evidence>
<dbReference type="PROSITE" id="PS50943">
    <property type="entry name" value="HTH_CROC1"/>
    <property type="match status" value="1"/>
</dbReference>
<comment type="caution">
    <text evidence="2">The sequence shown here is derived from an EMBL/GenBank/DDBJ whole genome shotgun (WGS) entry which is preliminary data.</text>
</comment>
<dbReference type="InterPro" id="IPR001387">
    <property type="entry name" value="Cro/C1-type_HTH"/>
</dbReference>
<reference evidence="2 3" key="1">
    <citation type="submission" date="2018-10" db="EMBL/GenBank/DDBJ databases">
        <title>Genomic Encyclopedia of Archaeal and Bacterial Type Strains, Phase II (KMG-II): from individual species to whole genera.</title>
        <authorList>
            <person name="Goeker M."/>
        </authorList>
    </citation>
    <scope>NUCLEOTIDE SEQUENCE [LARGE SCALE GENOMIC DNA]</scope>
    <source>
        <strain evidence="2 3">DSM 14954</strain>
    </source>
</reference>
<dbReference type="GO" id="GO:0003677">
    <property type="term" value="F:DNA binding"/>
    <property type="evidence" value="ECO:0007669"/>
    <property type="project" value="InterPro"/>
</dbReference>
<dbReference type="InterPro" id="IPR010982">
    <property type="entry name" value="Lambda_DNA-bd_dom_sf"/>
</dbReference>
<evidence type="ECO:0000259" key="1">
    <source>
        <dbReference type="PROSITE" id="PS50943"/>
    </source>
</evidence>
<dbReference type="SMART" id="SM00530">
    <property type="entry name" value="HTH_XRE"/>
    <property type="match status" value="1"/>
</dbReference>
<dbReference type="SUPFAM" id="SSF47413">
    <property type="entry name" value="lambda repressor-like DNA-binding domains"/>
    <property type="match status" value="1"/>
</dbReference>
<dbReference type="Gene3D" id="1.10.260.40">
    <property type="entry name" value="lambda repressor-like DNA-binding domains"/>
    <property type="match status" value="1"/>
</dbReference>
<dbReference type="AlphaFoldDB" id="A0A660LHN2"/>
<organism evidence="2 3">
    <name type="scientific">Solirubrobacter pauli</name>
    <dbReference type="NCBI Taxonomy" id="166793"/>
    <lineage>
        <taxon>Bacteria</taxon>
        <taxon>Bacillati</taxon>
        <taxon>Actinomycetota</taxon>
        <taxon>Thermoleophilia</taxon>
        <taxon>Solirubrobacterales</taxon>
        <taxon>Solirubrobacteraceae</taxon>
        <taxon>Solirubrobacter</taxon>
    </lineage>
</organism>
<sequence length="180" mass="19230">MLGDVIRRRCDELGLSQSALADQVGVHVRQIRRYERGEQQPVLGVAAKLAETLGVTLDELAGVGESPLDGDWWSARQVAVDGRALIATVPVTLRRRAPDVLAVEGRGWRGELRVWDEGTLTGWYVGAGPPGTMLFVLDADSTLARGRWVARAVDGSVTGGHAALARTREAASAAVPRPSD</sequence>
<proteinExistence type="predicted"/>
<dbReference type="Pfam" id="PF01381">
    <property type="entry name" value="HTH_3"/>
    <property type="match status" value="1"/>
</dbReference>
<keyword evidence="3" id="KW-1185">Reference proteome</keyword>
<protein>
    <submittedName>
        <fullName evidence="2">Helix-turn-helix protein</fullName>
    </submittedName>
</protein>
<dbReference type="RefSeq" id="WP_245971823.1">
    <property type="nucleotide sequence ID" value="NZ_RBIL01000001.1"/>
</dbReference>
<dbReference type="Proteomes" id="UP000278962">
    <property type="component" value="Unassembled WGS sequence"/>
</dbReference>
<evidence type="ECO:0000313" key="3">
    <source>
        <dbReference type="Proteomes" id="UP000278962"/>
    </source>
</evidence>
<name>A0A660LHN2_9ACTN</name>